<name>A0AAW2E6U7_9HYME</name>
<dbReference type="EMBL" id="JADYXP020000028">
    <property type="protein sequence ID" value="KAL0099153.1"/>
    <property type="molecule type" value="Genomic_DNA"/>
</dbReference>
<proteinExistence type="predicted"/>
<sequence>MINEDINISASDFAVTKRLKSWGLSAEVIQAFKDQKIMEEVFPYLDKDTINLLIPFIGERILFNLKYKAELNNKIYTDTSVACASDENSDIKIIATTDTSGEAIIIQEPALNEIVNQNINILDDNIIQHIPNNDLELQNEKIDNRYVSN</sequence>
<reference evidence="1 2" key="1">
    <citation type="submission" date="2023-03" db="EMBL/GenBank/DDBJ databases">
        <title>High recombination rates correlate with genetic variation in Cardiocondyla obscurior ants.</title>
        <authorList>
            <person name="Errbii M."/>
        </authorList>
    </citation>
    <scope>NUCLEOTIDE SEQUENCE [LARGE SCALE GENOMIC DNA]</scope>
    <source>
        <strain evidence="1">Alpha-2009</strain>
        <tissue evidence="1">Whole body</tissue>
    </source>
</reference>
<evidence type="ECO:0000313" key="1">
    <source>
        <dbReference type="EMBL" id="KAL0099153.1"/>
    </source>
</evidence>
<gene>
    <name evidence="1" type="ORF">PUN28_020021</name>
</gene>
<accession>A0AAW2E6U7</accession>
<comment type="caution">
    <text evidence="1">The sequence shown here is derived from an EMBL/GenBank/DDBJ whole genome shotgun (WGS) entry which is preliminary data.</text>
</comment>
<evidence type="ECO:0000313" key="2">
    <source>
        <dbReference type="Proteomes" id="UP001430953"/>
    </source>
</evidence>
<organism evidence="1 2">
    <name type="scientific">Cardiocondyla obscurior</name>
    <dbReference type="NCBI Taxonomy" id="286306"/>
    <lineage>
        <taxon>Eukaryota</taxon>
        <taxon>Metazoa</taxon>
        <taxon>Ecdysozoa</taxon>
        <taxon>Arthropoda</taxon>
        <taxon>Hexapoda</taxon>
        <taxon>Insecta</taxon>
        <taxon>Pterygota</taxon>
        <taxon>Neoptera</taxon>
        <taxon>Endopterygota</taxon>
        <taxon>Hymenoptera</taxon>
        <taxon>Apocrita</taxon>
        <taxon>Aculeata</taxon>
        <taxon>Formicoidea</taxon>
        <taxon>Formicidae</taxon>
        <taxon>Myrmicinae</taxon>
        <taxon>Cardiocondyla</taxon>
    </lineage>
</organism>
<dbReference type="AlphaFoldDB" id="A0AAW2E6U7"/>
<keyword evidence="2" id="KW-1185">Reference proteome</keyword>
<dbReference type="Proteomes" id="UP001430953">
    <property type="component" value="Unassembled WGS sequence"/>
</dbReference>
<protein>
    <submittedName>
        <fullName evidence="1">Uncharacterized protein</fullName>
    </submittedName>
</protein>